<accession>A0A517XLK9</accession>
<dbReference type="EMBL" id="CP036273">
    <property type="protein sequence ID" value="QDU18388.1"/>
    <property type="molecule type" value="Genomic_DNA"/>
</dbReference>
<dbReference type="PANTHER" id="PTHR19375">
    <property type="entry name" value="HEAT SHOCK PROTEIN 70KDA"/>
    <property type="match status" value="1"/>
</dbReference>
<dbReference type="KEGG" id="uli:ETAA1_02740"/>
<dbReference type="PROSITE" id="PS01036">
    <property type="entry name" value="HSP70_3"/>
    <property type="match status" value="1"/>
</dbReference>
<evidence type="ECO:0000313" key="6">
    <source>
        <dbReference type="EMBL" id="QDU18388.1"/>
    </source>
</evidence>
<dbReference type="PRINTS" id="PR00301">
    <property type="entry name" value="HEATSHOCK70"/>
</dbReference>
<organism evidence="6 7">
    <name type="scientific">Urbifossiella limnaea</name>
    <dbReference type="NCBI Taxonomy" id="2528023"/>
    <lineage>
        <taxon>Bacteria</taxon>
        <taxon>Pseudomonadati</taxon>
        <taxon>Planctomycetota</taxon>
        <taxon>Planctomycetia</taxon>
        <taxon>Gemmatales</taxon>
        <taxon>Gemmataceae</taxon>
        <taxon>Urbifossiella</taxon>
    </lineage>
</organism>
<dbReference type="SUPFAM" id="SSF100920">
    <property type="entry name" value="Heat shock protein 70kD (HSP70), peptide-binding domain"/>
    <property type="match status" value="1"/>
</dbReference>
<dbReference type="InterPro" id="IPR029047">
    <property type="entry name" value="HSP70_peptide-bd_sf"/>
</dbReference>
<dbReference type="AlphaFoldDB" id="A0A517XLK9"/>
<keyword evidence="4" id="KW-0143">Chaperone</keyword>
<protein>
    <submittedName>
        <fullName evidence="6">Chaperone protein HscC</fullName>
    </submittedName>
</protein>
<sequence>MDPIIGIDLGTTNSAVAHLGPDGPTIIPNALGGRLTPSVVGVDEDGKVLVGAAAKELQVLRPDRCAALFKRHMGTDHTHTVGGKSFTPEELSGLVLRSLKADAEAHFGCPVTRAVVTCPAYFNDRQRKATLAAGRIAGLTVERILNEPTAAAVAYGFHEGRTDRTLLIFDLGGGTFDVSVVEIFDGTLEVRASAGETSLGGEDFTRTMAARVLEGLGQSFERAEAVTPLLVSRLIQQCELAKRRLSKEDGAAVRVPDAAGEYGAAAREVTITREQLEKWVGPTLARCELPIRRALADTKLTRDKIDEVILVGGATRMPVVVKLVADYFGKPPQGRLNPDEVVALGAAVQAGLVAKAGAVDDLVVTDVSPFTLGVEVAKTFGQDIQAGYFDPVIDRNTTIPISRVKRYFTMSPNQPMITLKVYQGESRRVGENLLLGEFDVKGFPPGPAGQGVDIRFTYDLNGVLEVQATVVATKKTVTHVITRHAKGLTEAQVRAAVEAMAKLKAHPREEAENRFLLARAERVFKELSTEPRRILSELLDGFEAALESQEPAAVASAREMLRHFLSAHDPTGDDAGDAE</sequence>
<dbReference type="Proteomes" id="UP000319576">
    <property type="component" value="Chromosome"/>
</dbReference>
<gene>
    <name evidence="6" type="primary">hscC</name>
    <name evidence="6" type="ORF">ETAA1_02740</name>
</gene>
<dbReference type="Pfam" id="PF00012">
    <property type="entry name" value="HSP70"/>
    <property type="match status" value="1"/>
</dbReference>
<reference evidence="6 7" key="1">
    <citation type="submission" date="2019-02" db="EMBL/GenBank/DDBJ databases">
        <title>Deep-cultivation of Planctomycetes and their phenomic and genomic characterization uncovers novel biology.</title>
        <authorList>
            <person name="Wiegand S."/>
            <person name="Jogler M."/>
            <person name="Boedeker C."/>
            <person name="Pinto D."/>
            <person name="Vollmers J."/>
            <person name="Rivas-Marin E."/>
            <person name="Kohn T."/>
            <person name="Peeters S.H."/>
            <person name="Heuer A."/>
            <person name="Rast P."/>
            <person name="Oberbeckmann S."/>
            <person name="Bunk B."/>
            <person name="Jeske O."/>
            <person name="Meyerdierks A."/>
            <person name="Storesund J.E."/>
            <person name="Kallscheuer N."/>
            <person name="Luecker S."/>
            <person name="Lage O.M."/>
            <person name="Pohl T."/>
            <person name="Merkel B.J."/>
            <person name="Hornburger P."/>
            <person name="Mueller R.-W."/>
            <person name="Bruemmer F."/>
            <person name="Labrenz M."/>
            <person name="Spormann A.M."/>
            <person name="Op den Camp H."/>
            <person name="Overmann J."/>
            <person name="Amann R."/>
            <person name="Jetten M.S.M."/>
            <person name="Mascher T."/>
            <person name="Medema M.H."/>
            <person name="Devos D.P."/>
            <person name="Kaster A.-K."/>
            <person name="Ovreas L."/>
            <person name="Rohde M."/>
            <person name="Galperin M.Y."/>
            <person name="Jogler C."/>
        </authorList>
    </citation>
    <scope>NUCLEOTIDE SEQUENCE [LARGE SCALE GENOMIC DNA]</scope>
    <source>
        <strain evidence="6 7">ETA_A1</strain>
    </source>
</reference>
<keyword evidence="2 5" id="KW-0547">Nucleotide-binding</keyword>
<evidence type="ECO:0000256" key="2">
    <source>
        <dbReference type="ARBA" id="ARBA00022741"/>
    </source>
</evidence>
<evidence type="ECO:0000256" key="3">
    <source>
        <dbReference type="ARBA" id="ARBA00022840"/>
    </source>
</evidence>
<dbReference type="GO" id="GO:0140662">
    <property type="term" value="F:ATP-dependent protein folding chaperone"/>
    <property type="evidence" value="ECO:0007669"/>
    <property type="project" value="InterPro"/>
</dbReference>
<dbReference type="OrthoDB" id="9766019at2"/>
<evidence type="ECO:0000256" key="1">
    <source>
        <dbReference type="ARBA" id="ARBA00007381"/>
    </source>
</evidence>
<dbReference type="PROSITE" id="PS00297">
    <property type="entry name" value="HSP70_1"/>
    <property type="match status" value="1"/>
</dbReference>
<dbReference type="InterPro" id="IPR043129">
    <property type="entry name" value="ATPase_NBD"/>
</dbReference>
<dbReference type="RefSeq" id="WP_145233637.1">
    <property type="nucleotide sequence ID" value="NZ_CP036273.1"/>
</dbReference>
<dbReference type="FunFam" id="3.30.420.40:FF:000071">
    <property type="entry name" value="Molecular chaperone DnaK"/>
    <property type="match status" value="1"/>
</dbReference>
<keyword evidence="3 5" id="KW-0067">ATP-binding</keyword>
<dbReference type="InterPro" id="IPR018181">
    <property type="entry name" value="Heat_shock_70_CS"/>
</dbReference>
<dbReference type="PROSITE" id="PS00329">
    <property type="entry name" value="HSP70_2"/>
    <property type="match status" value="1"/>
</dbReference>
<dbReference type="Gene3D" id="2.60.34.10">
    <property type="entry name" value="Substrate Binding Domain Of DNAk, Chain A, domain 1"/>
    <property type="match status" value="1"/>
</dbReference>
<evidence type="ECO:0000256" key="4">
    <source>
        <dbReference type="ARBA" id="ARBA00023186"/>
    </source>
</evidence>
<dbReference type="SUPFAM" id="SSF53067">
    <property type="entry name" value="Actin-like ATPase domain"/>
    <property type="match status" value="2"/>
</dbReference>
<evidence type="ECO:0000256" key="5">
    <source>
        <dbReference type="RuleBase" id="RU003322"/>
    </source>
</evidence>
<dbReference type="Gene3D" id="3.90.640.10">
    <property type="entry name" value="Actin, Chain A, domain 4"/>
    <property type="match status" value="1"/>
</dbReference>
<evidence type="ECO:0000313" key="7">
    <source>
        <dbReference type="Proteomes" id="UP000319576"/>
    </source>
</evidence>
<keyword evidence="7" id="KW-1185">Reference proteome</keyword>
<dbReference type="GO" id="GO:0005524">
    <property type="term" value="F:ATP binding"/>
    <property type="evidence" value="ECO:0007669"/>
    <property type="project" value="UniProtKB-KW"/>
</dbReference>
<dbReference type="InterPro" id="IPR013126">
    <property type="entry name" value="Hsp_70_fam"/>
</dbReference>
<dbReference type="Gene3D" id="3.30.420.40">
    <property type="match status" value="2"/>
</dbReference>
<proteinExistence type="inferred from homology"/>
<name>A0A517XLK9_9BACT</name>
<comment type="similarity">
    <text evidence="1 5">Belongs to the heat shock protein 70 family.</text>
</comment>